<evidence type="ECO:0000313" key="9">
    <source>
        <dbReference type="EMBL" id="PWW81249.1"/>
    </source>
</evidence>
<name>A0A317T3B5_9CHLB</name>
<feature type="transmembrane region" description="Helical" evidence="8">
    <location>
        <begin position="137"/>
        <end position="160"/>
    </location>
</feature>
<protein>
    <submittedName>
        <fullName evidence="9">Succinate dehydrogenase</fullName>
    </submittedName>
</protein>
<dbReference type="EMBL" id="PDNZ01000008">
    <property type="protein sequence ID" value="PWW81249.1"/>
    <property type="molecule type" value="Genomic_DNA"/>
</dbReference>
<dbReference type="OrthoDB" id="1492469at2"/>
<keyword evidence="7 8" id="KW-0472">Membrane</keyword>
<evidence type="ECO:0000256" key="4">
    <source>
        <dbReference type="ARBA" id="ARBA00022723"/>
    </source>
</evidence>
<proteinExistence type="predicted"/>
<evidence type="ECO:0000256" key="1">
    <source>
        <dbReference type="ARBA" id="ARBA00004370"/>
    </source>
</evidence>
<keyword evidence="5 8" id="KW-1133">Transmembrane helix</keyword>
<accession>A0A317T3B5</accession>
<dbReference type="GO" id="GO:0046872">
    <property type="term" value="F:metal ion binding"/>
    <property type="evidence" value="ECO:0007669"/>
    <property type="project" value="UniProtKB-KW"/>
</dbReference>
<organism evidence="9 10">
    <name type="scientific">Prosthecochloris marina</name>
    <dbReference type="NCBI Taxonomy" id="2017681"/>
    <lineage>
        <taxon>Bacteria</taxon>
        <taxon>Pseudomonadati</taxon>
        <taxon>Chlorobiota</taxon>
        <taxon>Chlorobiia</taxon>
        <taxon>Chlorobiales</taxon>
        <taxon>Chlorobiaceae</taxon>
        <taxon>Prosthecochloris</taxon>
    </lineage>
</organism>
<evidence type="ECO:0000256" key="3">
    <source>
        <dbReference type="ARBA" id="ARBA00022692"/>
    </source>
</evidence>
<feature type="transmembrane region" description="Helical" evidence="8">
    <location>
        <begin position="21"/>
        <end position="41"/>
    </location>
</feature>
<keyword evidence="6" id="KW-0408">Iron</keyword>
<dbReference type="Pfam" id="PF01127">
    <property type="entry name" value="Sdh_cyt"/>
    <property type="match status" value="1"/>
</dbReference>
<reference evidence="10" key="1">
    <citation type="submission" date="2017-10" db="EMBL/GenBank/DDBJ databases">
        <authorList>
            <person name="Gaisin V.A."/>
            <person name="Rysina M.S."/>
            <person name="Grouzdev D.S."/>
        </authorList>
    </citation>
    <scope>NUCLEOTIDE SEQUENCE [LARGE SCALE GENOMIC DNA]</scope>
    <source>
        <strain evidence="10">V1</strain>
    </source>
</reference>
<keyword evidence="10" id="KW-1185">Reference proteome</keyword>
<evidence type="ECO:0000256" key="2">
    <source>
        <dbReference type="ARBA" id="ARBA00022617"/>
    </source>
</evidence>
<gene>
    <name evidence="9" type="ORF">CR164_10940</name>
</gene>
<dbReference type="GO" id="GO:0016020">
    <property type="term" value="C:membrane"/>
    <property type="evidence" value="ECO:0007669"/>
    <property type="project" value="UniProtKB-SubCell"/>
</dbReference>
<sequence length="163" mass="18169">MSSQNENQETSTPVRFKAFGWLMQRITGVGLLLFLGLHFWLQHMPNGFLATAEEYNSILRELGSTGQEFADAFAKGALKEALPGEHVITYSKVLERLQAPLWKMIDIMLLFLALSHGMLGVSRALGDYVHNERIRKIAVAMGWTVSVLLAWQGTMAVMSVGMN</sequence>
<evidence type="ECO:0000256" key="5">
    <source>
        <dbReference type="ARBA" id="ARBA00022989"/>
    </source>
</evidence>
<keyword evidence="2" id="KW-0349">Heme</keyword>
<evidence type="ECO:0000256" key="6">
    <source>
        <dbReference type="ARBA" id="ARBA00023004"/>
    </source>
</evidence>
<evidence type="ECO:0000256" key="7">
    <source>
        <dbReference type="ARBA" id="ARBA00023136"/>
    </source>
</evidence>
<dbReference type="Gene3D" id="1.20.1300.10">
    <property type="entry name" value="Fumarate reductase/succinate dehydrogenase, transmembrane subunit"/>
    <property type="match status" value="1"/>
</dbReference>
<evidence type="ECO:0000313" key="10">
    <source>
        <dbReference type="Proteomes" id="UP000246278"/>
    </source>
</evidence>
<keyword evidence="3 8" id="KW-0812">Transmembrane</keyword>
<dbReference type="SUPFAM" id="SSF81343">
    <property type="entry name" value="Fumarate reductase respiratory complex transmembrane subunits"/>
    <property type="match status" value="1"/>
</dbReference>
<feature type="transmembrane region" description="Helical" evidence="8">
    <location>
        <begin position="107"/>
        <end position="125"/>
    </location>
</feature>
<dbReference type="AlphaFoldDB" id="A0A317T3B5"/>
<dbReference type="Proteomes" id="UP000246278">
    <property type="component" value="Unassembled WGS sequence"/>
</dbReference>
<comment type="caution">
    <text evidence="9">The sequence shown here is derived from an EMBL/GenBank/DDBJ whole genome shotgun (WGS) entry which is preliminary data.</text>
</comment>
<keyword evidence="4" id="KW-0479">Metal-binding</keyword>
<evidence type="ECO:0000256" key="8">
    <source>
        <dbReference type="SAM" id="Phobius"/>
    </source>
</evidence>
<dbReference type="InterPro" id="IPR000701">
    <property type="entry name" value="SuccDH_FuR_B_TM-su"/>
</dbReference>
<dbReference type="InterPro" id="IPR034804">
    <property type="entry name" value="SQR/QFR_C/D"/>
</dbReference>
<dbReference type="RefSeq" id="WP_110024037.1">
    <property type="nucleotide sequence ID" value="NZ_PDNZ01000008.1"/>
</dbReference>
<comment type="subcellular location">
    <subcellularLocation>
        <location evidence="1">Membrane</location>
    </subcellularLocation>
</comment>